<dbReference type="WBParaSite" id="SCUD_0000854001-mRNA-1">
    <property type="protein sequence ID" value="SCUD_0000854001-mRNA-1"/>
    <property type="gene ID" value="SCUD_0000854001"/>
</dbReference>
<dbReference type="Proteomes" id="UP000279833">
    <property type="component" value="Unassembled WGS sequence"/>
</dbReference>
<evidence type="ECO:0000313" key="3">
    <source>
        <dbReference type="WBParaSite" id="SCUD_0000854001-mRNA-1"/>
    </source>
</evidence>
<dbReference type="EMBL" id="UZAK01032795">
    <property type="protein sequence ID" value="VDP31319.1"/>
    <property type="molecule type" value="Genomic_DNA"/>
</dbReference>
<reference evidence="1 2" key="2">
    <citation type="submission" date="2018-11" db="EMBL/GenBank/DDBJ databases">
        <authorList>
            <consortium name="Pathogen Informatics"/>
        </authorList>
    </citation>
    <scope>NUCLEOTIDE SEQUENCE [LARGE SCALE GENOMIC DNA]</scope>
    <source>
        <strain evidence="1">Dakar</strain>
        <strain evidence="2">Dakar, Senegal</strain>
    </source>
</reference>
<sequence length="86" mass="9942">MPSVISISLSKTRPEENNEFLLRKMLSDTTDKLKVLTLKHLTIVRNKVKSYFKEDGLGEKIAEVLVILIQRLNRRLENCLESSNLE</sequence>
<accession>A0A183K0M9</accession>
<dbReference type="AlphaFoldDB" id="A0A183K0M9"/>
<name>A0A183K0M9_9TREM</name>
<evidence type="ECO:0000313" key="1">
    <source>
        <dbReference type="EMBL" id="VDP31319.1"/>
    </source>
</evidence>
<keyword evidence="2" id="KW-1185">Reference proteome</keyword>
<evidence type="ECO:0000313" key="2">
    <source>
        <dbReference type="Proteomes" id="UP000279833"/>
    </source>
</evidence>
<proteinExistence type="predicted"/>
<reference evidence="3" key="1">
    <citation type="submission" date="2016-06" db="UniProtKB">
        <authorList>
            <consortium name="WormBaseParasite"/>
        </authorList>
    </citation>
    <scope>IDENTIFICATION</scope>
</reference>
<organism evidence="3">
    <name type="scientific">Schistosoma curassoni</name>
    <dbReference type="NCBI Taxonomy" id="6186"/>
    <lineage>
        <taxon>Eukaryota</taxon>
        <taxon>Metazoa</taxon>
        <taxon>Spiralia</taxon>
        <taxon>Lophotrochozoa</taxon>
        <taxon>Platyhelminthes</taxon>
        <taxon>Trematoda</taxon>
        <taxon>Digenea</taxon>
        <taxon>Strigeidida</taxon>
        <taxon>Schistosomatoidea</taxon>
        <taxon>Schistosomatidae</taxon>
        <taxon>Schistosoma</taxon>
    </lineage>
</organism>
<gene>
    <name evidence="1" type="ORF">SCUD_LOCUS8540</name>
</gene>
<protein>
    <submittedName>
        <fullName evidence="1 3">Uncharacterized protein</fullName>
    </submittedName>
</protein>